<dbReference type="EMBL" id="QDGZ01000006">
    <property type="protein sequence ID" value="PVG82012.1"/>
    <property type="molecule type" value="Genomic_DNA"/>
</dbReference>
<accession>A0A2T8F8G1</accession>
<dbReference type="Gene3D" id="2.120.10.30">
    <property type="entry name" value="TolB, C-terminal domain"/>
    <property type="match status" value="2"/>
</dbReference>
<dbReference type="OrthoDB" id="9758793at2"/>
<protein>
    <recommendedName>
        <fullName evidence="6">Lipoprotein LpqB beta-propeller domain-containing protein</fullName>
    </recommendedName>
</protein>
<evidence type="ECO:0000256" key="3">
    <source>
        <dbReference type="SAM" id="Phobius"/>
    </source>
</evidence>
<evidence type="ECO:0000313" key="4">
    <source>
        <dbReference type="EMBL" id="PVG82012.1"/>
    </source>
</evidence>
<comment type="similarity">
    <text evidence="1">Belongs to the TolB family.</text>
</comment>
<keyword evidence="3" id="KW-0812">Transmembrane</keyword>
<evidence type="ECO:0008006" key="6">
    <source>
        <dbReference type="Google" id="ProtNLM"/>
    </source>
</evidence>
<feature type="transmembrane region" description="Helical" evidence="3">
    <location>
        <begin position="38"/>
        <end position="59"/>
    </location>
</feature>
<dbReference type="PANTHER" id="PTHR36842:SF1">
    <property type="entry name" value="PROTEIN TOLB"/>
    <property type="match status" value="1"/>
</dbReference>
<comment type="caution">
    <text evidence="4">The sequence shown here is derived from an EMBL/GenBank/DDBJ whole genome shotgun (WGS) entry which is preliminary data.</text>
</comment>
<evidence type="ECO:0000256" key="1">
    <source>
        <dbReference type="ARBA" id="ARBA00009820"/>
    </source>
</evidence>
<name>A0A2T8F8G1_9ACTN</name>
<feature type="region of interest" description="Disordered" evidence="2">
    <location>
        <begin position="115"/>
        <end position="137"/>
    </location>
</feature>
<dbReference type="InterPro" id="IPR011659">
    <property type="entry name" value="WD40"/>
</dbReference>
<sequence>MSDQKLRELGAHIEDSTPMPAFDDLERRARRRVAVRRTGILAAVVAVAVVAGVGVTQVADRDRQTSPSPVDPIEQEIEQADDVSCLTPRPNCFASIHGWIVYSDPGRSGIWAVNPAAPDSPEPSIQVTDGDDEEPLEWSRDGKKLLIRRIVPRSPAEPLGMPHVELVVLNADGTERRIAQADRFLDGSFSPDGSQVIYSGYGEGGILSVDSDGGTPEILLPAGNEVYNAVISPDGTRIAYFTGAGDHSHILRVMKSDGTDIRVVSDEWNEAGHIRDLAWSPDGRRLMVAGDVGQAGISIIGVDGSGLTRITGGGGADGSDTGGGLPAWSPDGARISFTRGGSLVIADADGTNATEFNHGVSGPWNPLPLDH</sequence>
<keyword evidence="5" id="KW-1185">Reference proteome</keyword>
<dbReference type="PANTHER" id="PTHR36842">
    <property type="entry name" value="PROTEIN TOLB HOMOLOG"/>
    <property type="match status" value="1"/>
</dbReference>
<dbReference type="Proteomes" id="UP000246018">
    <property type="component" value="Unassembled WGS sequence"/>
</dbReference>
<dbReference type="SUPFAM" id="SSF69304">
    <property type="entry name" value="Tricorn protease N-terminal domain"/>
    <property type="match status" value="1"/>
</dbReference>
<evidence type="ECO:0000256" key="2">
    <source>
        <dbReference type="SAM" id="MobiDB-lite"/>
    </source>
</evidence>
<keyword evidence="3" id="KW-0472">Membrane</keyword>
<proteinExistence type="inferred from homology"/>
<dbReference type="Pfam" id="PF07676">
    <property type="entry name" value="PD40"/>
    <property type="match status" value="3"/>
</dbReference>
<reference evidence="4 5" key="1">
    <citation type="submission" date="2018-04" db="EMBL/GenBank/DDBJ databases">
        <title>Genome of Nocardioides gansuensis WSJ-1.</title>
        <authorList>
            <person name="Wu S."/>
            <person name="Wang G."/>
        </authorList>
    </citation>
    <scope>NUCLEOTIDE SEQUENCE [LARGE SCALE GENOMIC DNA]</scope>
    <source>
        <strain evidence="4 5">WSJ-1</strain>
    </source>
</reference>
<evidence type="ECO:0000313" key="5">
    <source>
        <dbReference type="Proteomes" id="UP000246018"/>
    </source>
</evidence>
<keyword evidence="3" id="KW-1133">Transmembrane helix</keyword>
<dbReference type="InterPro" id="IPR011042">
    <property type="entry name" value="6-blade_b-propeller_TolB-like"/>
</dbReference>
<organism evidence="4 5">
    <name type="scientific">Nocardioides gansuensis</name>
    <dbReference type="NCBI Taxonomy" id="2138300"/>
    <lineage>
        <taxon>Bacteria</taxon>
        <taxon>Bacillati</taxon>
        <taxon>Actinomycetota</taxon>
        <taxon>Actinomycetes</taxon>
        <taxon>Propionibacteriales</taxon>
        <taxon>Nocardioidaceae</taxon>
        <taxon>Nocardioides</taxon>
    </lineage>
</organism>
<dbReference type="RefSeq" id="WP_116573079.1">
    <property type="nucleotide sequence ID" value="NZ_QDGZ01000006.1"/>
</dbReference>
<gene>
    <name evidence="4" type="ORF">DDE18_15095</name>
</gene>
<dbReference type="AlphaFoldDB" id="A0A2T8F8G1"/>